<protein>
    <submittedName>
        <fullName evidence="3">Methyl-accepting chemotaxis protein</fullName>
    </submittedName>
</protein>
<name>A0A4R6M459_9GAMM</name>
<evidence type="ECO:0000313" key="3">
    <source>
        <dbReference type="EMBL" id="TDO95806.1"/>
    </source>
</evidence>
<dbReference type="InterPro" id="IPR004010">
    <property type="entry name" value="Double_Cache_2"/>
</dbReference>
<organism evidence="3 4">
    <name type="scientific">Marinomonas balearica</name>
    <dbReference type="NCBI Taxonomy" id="491947"/>
    <lineage>
        <taxon>Bacteria</taxon>
        <taxon>Pseudomonadati</taxon>
        <taxon>Pseudomonadota</taxon>
        <taxon>Gammaproteobacteria</taxon>
        <taxon>Oceanospirillales</taxon>
        <taxon>Oceanospirillaceae</taxon>
        <taxon>Marinomonas</taxon>
    </lineage>
</organism>
<keyword evidence="1" id="KW-1133">Transmembrane helix</keyword>
<evidence type="ECO:0000256" key="1">
    <source>
        <dbReference type="SAM" id="Phobius"/>
    </source>
</evidence>
<dbReference type="GO" id="GO:0005886">
    <property type="term" value="C:plasma membrane"/>
    <property type="evidence" value="ECO:0007669"/>
    <property type="project" value="UniProtKB-SubCell"/>
</dbReference>
<dbReference type="EMBL" id="SNXC01000015">
    <property type="protein sequence ID" value="TDO95806.1"/>
    <property type="molecule type" value="Genomic_DNA"/>
</dbReference>
<evidence type="ECO:0000259" key="2">
    <source>
        <dbReference type="Pfam" id="PF08269"/>
    </source>
</evidence>
<reference evidence="3 4" key="1">
    <citation type="submission" date="2019-03" db="EMBL/GenBank/DDBJ databases">
        <title>Genomic Encyclopedia of Type Strains, Phase III (KMG-III): the genomes of soil and plant-associated and newly described type strains.</title>
        <authorList>
            <person name="Whitman W."/>
        </authorList>
    </citation>
    <scope>NUCLEOTIDE SEQUENCE [LARGE SCALE GENOMIC DNA]</scope>
    <source>
        <strain evidence="3 4">CECT 7378</strain>
    </source>
</reference>
<keyword evidence="4" id="KW-1185">Reference proteome</keyword>
<keyword evidence="1" id="KW-0472">Membrane</keyword>
<accession>A0A4R6M459</accession>
<feature type="transmembrane region" description="Helical" evidence="1">
    <location>
        <begin position="174"/>
        <end position="195"/>
    </location>
</feature>
<feature type="domain" description="Double Cache" evidence="2">
    <location>
        <begin position="28"/>
        <end position="168"/>
    </location>
</feature>
<proteinExistence type="predicted"/>
<comment type="caution">
    <text evidence="3">The sequence shown here is derived from an EMBL/GenBank/DDBJ whole genome shotgun (WGS) entry which is preliminary data.</text>
</comment>
<dbReference type="AlphaFoldDB" id="A0A4R6M459"/>
<dbReference type="OrthoDB" id="2489132at2"/>
<keyword evidence="1" id="KW-0812">Transmembrane</keyword>
<sequence>MKLSRQINLITVVLGVGAIAFCTLMFQSSKHNLIEARKHEATELLRFATQLAEHEIERFEKGELSRQEAENNIASTLSKFHKGASFIWANDGNAIARVHTRKDVIGTFQSSYAKYISILKANQFHFILGESRKPGSNDLYVKLNTMTLIPKWDWMIGYGLYMDELNDQAWRLSAPYFVSSIFTFLLILGIVWVLLKKVKRSVGAEPIDLKHYIQAMERGDLSHTVSNPEKDSALSALMLLNKSLSGIFLDFLVKTKKLNSDINQSEKCLERLSKNINLNQQHHNNIQNHLAEYSTIENEYADMVSTLTPATVELHENSKTCFMLSEHNESALNDLRTLNHDNKQRSDFLIRLATKLSETVETLKSSSSSSENSSEQLGLIHHLEHLIQEEISELKVLSGSFITEEEHLDAALNSKLTAKITEVYKSSTNIMELCHDFYAFKASLKKNQEARYQLVEQLERDLTDLAKENENLVCVVKGMSSVTQKLENDINTYKL</sequence>
<dbReference type="Pfam" id="PF08269">
    <property type="entry name" value="dCache_2"/>
    <property type="match status" value="1"/>
</dbReference>
<dbReference type="Proteomes" id="UP000294656">
    <property type="component" value="Unassembled WGS sequence"/>
</dbReference>
<evidence type="ECO:0000313" key="4">
    <source>
        <dbReference type="Proteomes" id="UP000294656"/>
    </source>
</evidence>
<gene>
    <name evidence="3" type="ORF">DFP79_3164</name>
</gene>
<dbReference type="Gene3D" id="3.30.450.20">
    <property type="entry name" value="PAS domain"/>
    <property type="match status" value="1"/>
</dbReference>
<dbReference type="RefSeq" id="WP_133504878.1">
    <property type="nucleotide sequence ID" value="NZ_SNXC01000015.1"/>
</dbReference>
<feature type="transmembrane region" description="Helical" evidence="1">
    <location>
        <begin position="7"/>
        <end position="26"/>
    </location>
</feature>